<evidence type="ECO:0000313" key="2">
    <source>
        <dbReference type="Proteomes" id="UP000005496"/>
    </source>
</evidence>
<name>D6SN67_9BACT</name>
<dbReference type="eggNOG" id="COG1262">
    <property type="taxonomic scope" value="Bacteria"/>
</dbReference>
<dbReference type="AlphaFoldDB" id="D6SN67"/>
<proteinExistence type="predicted"/>
<keyword evidence="2" id="KW-1185">Reference proteome</keyword>
<dbReference type="EMBL" id="ACJN02000002">
    <property type="protein sequence ID" value="EFI34193.1"/>
    <property type="molecule type" value="Genomic_DNA"/>
</dbReference>
<organism evidence="1 2">
    <name type="scientific">Desulfonatronospira thiodismutans ASO3-1</name>
    <dbReference type="NCBI Taxonomy" id="555779"/>
    <lineage>
        <taxon>Bacteria</taxon>
        <taxon>Pseudomonadati</taxon>
        <taxon>Thermodesulfobacteriota</taxon>
        <taxon>Desulfovibrionia</taxon>
        <taxon>Desulfovibrionales</taxon>
        <taxon>Desulfonatronovibrionaceae</taxon>
        <taxon>Desulfonatronospira</taxon>
    </lineage>
</organism>
<dbReference type="Pfam" id="PF07277">
    <property type="entry name" value="SapC"/>
    <property type="match status" value="1"/>
</dbReference>
<dbReference type="OrthoDB" id="9806524at2"/>
<comment type="caution">
    <text evidence="1">The sequence shown here is derived from an EMBL/GenBank/DDBJ whole genome shotgun (WGS) entry which is preliminary data.</text>
</comment>
<dbReference type="InterPro" id="IPR010836">
    <property type="entry name" value="SapC"/>
</dbReference>
<dbReference type="RefSeq" id="WP_008869523.1">
    <property type="nucleotide sequence ID" value="NZ_ACJN02000002.1"/>
</dbReference>
<protein>
    <submittedName>
        <fullName evidence="1">SapC family protein</fullName>
    </submittedName>
</protein>
<evidence type="ECO:0000313" key="1">
    <source>
        <dbReference type="EMBL" id="EFI34193.1"/>
    </source>
</evidence>
<accession>D6SN67</accession>
<sequence length="105" mass="12319">MYQNTQALDKSQDIKFTQVSNYHFAAKENFCPVFLQELPQVVREYFICFPNNQTDLPHALLGFQQNTNQYVSEDGSWQAEYIPAYIRRYPFILAKKEDSAQGEKN</sequence>
<dbReference type="Proteomes" id="UP000005496">
    <property type="component" value="Unassembled WGS sequence"/>
</dbReference>
<gene>
    <name evidence="1" type="ORF">Dthio_PD1542</name>
</gene>
<reference evidence="1" key="1">
    <citation type="submission" date="2010-05" db="EMBL/GenBank/DDBJ databases">
        <title>The draft genome of Desulfonatronospira thiodismutans ASO3-1.</title>
        <authorList>
            <consortium name="US DOE Joint Genome Institute (JGI-PGF)"/>
            <person name="Lucas S."/>
            <person name="Copeland A."/>
            <person name="Lapidus A."/>
            <person name="Cheng J.-F."/>
            <person name="Bruce D."/>
            <person name="Goodwin L."/>
            <person name="Pitluck S."/>
            <person name="Chertkov O."/>
            <person name="Brettin T."/>
            <person name="Detter J.C."/>
            <person name="Han C."/>
            <person name="Land M.L."/>
            <person name="Hauser L."/>
            <person name="Kyrpides N."/>
            <person name="Mikhailova N."/>
            <person name="Muyzer G."/>
            <person name="Woyke T."/>
        </authorList>
    </citation>
    <scope>NUCLEOTIDE SEQUENCE [LARGE SCALE GENOMIC DNA]</scope>
    <source>
        <strain evidence="1">ASO3-1</strain>
    </source>
</reference>